<dbReference type="EMBL" id="CAJPEV010003759">
    <property type="protein sequence ID" value="CAG0900482.1"/>
    <property type="molecule type" value="Genomic_DNA"/>
</dbReference>
<gene>
    <name evidence="2" type="ORF">DSTB1V02_LOCUS11477</name>
</gene>
<evidence type="ECO:0000259" key="1">
    <source>
        <dbReference type="SMART" id="SM00034"/>
    </source>
</evidence>
<dbReference type="SUPFAM" id="SSF56436">
    <property type="entry name" value="C-type lectin-like"/>
    <property type="match status" value="1"/>
</dbReference>
<dbReference type="Gene3D" id="3.10.100.10">
    <property type="entry name" value="Mannose-Binding Protein A, subunit A"/>
    <property type="match status" value="1"/>
</dbReference>
<evidence type="ECO:0000313" key="3">
    <source>
        <dbReference type="Proteomes" id="UP000677054"/>
    </source>
</evidence>
<dbReference type="InterPro" id="IPR016187">
    <property type="entry name" value="CTDL_fold"/>
</dbReference>
<dbReference type="InterPro" id="IPR001304">
    <property type="entry name" value="C-type_lectin-like"/>
</dbReference>
<dbReference type="AlphaFoldDB" id="A0A7R9FQW0"/>
<organism evidence="2">
    <name type="scientific">Darwinula stevensoni</name>
    <dbReference type="NCBI Taxonomy" id="69355"/>
    <lineage>
        <taxon>Eukaryota</taxon>
        <taxon>Metazoa</taxon>
        <taxon>Ecdysozoa</taxon>
        <taxon>Arthropoda</taxon>
        <taxon>Crustacea</taxon>
        <taxon>Oligostraca</taxon>
        <taxon>Ostracoda</taxon>
        <taxon>Podocopa</taxon>
        <taxon>Podocopida</taxon>
        <taxon>Darwinulocopina</taxon>
        <taxon>Darwinuloidea</taxon>
        <taxon>Darwinulidae</taxon>
        <taxon>Darwinula</taxon>
    </lineage>
</organism>
<evidence type="ECO:0000313" key="2">
    <source>
        <dbReference type="EMBL" id="CAD7251715.1"/>
    </source>
</evidence>
<reference evidence="2" key="1">
    <citation type="submission" date="2020-11" db="EMBL/GenBank/DDBJ databases">
        <authorList>
            <person name="Tran Van P."/>
        </authorList>
    </citation>
    <scope>NUCLEOTIDE SEQUENCE</scope>
</reference>
<dbReference type="InterPro" id="IPR016186">
    <property type="entry name" value="C-type_lectin-like/link_sf"/>
</dbReference>
<dbReference type="SMART" id="SM00034">
    <property type="entry name" value="CLECT"/>
    <property type="match status" value="1"/>
</dbReference>
<sequence>MKFDMPQLLCDTGGGFLICRFGYRYEEPRTADAGSQLFYREPSGYNLVPGTGSEVKLTLKRGTAITAVAACQNDGAQLVSSSNAAMDSYAKQPLETAAPYTWIWLGGQNVTDSYHWVFPDGTTLNVTGPGQSYFCPQSPDGYSFCLEQHHSGCWHTYRCNGIDPGYLCEIKLPN</sequence>
<dbReference type="OrthoDB" id="6153550at2759"/>
<accession>A0A7R9FQW0</accession>
<dbReference type="Pfam" id="PF00059">
    <property type="entry name" value="Lectin_C"/>
    <property type="match status" value="1"/>
</dbReference>
<protein>
    <recommendedName>
        <fullName evidence="1">C-type lectin domain-containing protein</fullName>
    </recommendedName>
</protein>
<name>A0A7R9FQW0_9CRUS</name>
<dbReference type="EMBL" id="LR903276">
    <property type="protein sequence ID" value="CAD7251715.1"/>
    <property type="molecule type" value="Genomic_DNA"/>
</dbReference>
<keyword evidence="3" id="KW-1185">Reference proteome</keyword>
<feature type="domain" description="C-type lectin" evidence="1">
    <location>
        <begin position="41"/>
        <end position="169"/>
    </location>
</feature>
<dbReference type="Proteomes" id="UP000677054">
    <property type="component" value="Unassembled WGS sequence"/>
</dbReference>
<dbReference type="CDD" id="cd00037">
    <property type="entry name" value="CLECT"/>
    <property type="match status" value="1"/>
</dbReference>
<proteinExistence type="predicted"/>